<dbReference type="Proteomes" id="UP000319837">
    <property type="component" value="Unassembled WGS sequence"/>
</dbReference>
<gene>
    <name evidence="1" type="ORF">CEQ21_19380</name>
</gene>
<dbReference type="InterPro" id="IPR024250">
    <property type="entry name" value="DUF2711"/>
</dbReference>
<protein>
    <submittedName>
        <fullName evidence="1">DUF2711 family protein</fullName>
    </submittedName>
</protein>
<proteinExistence type="predicted"/>
<comment type="caution">
    <text evidence="1">The sequence shown here is derived from an EMBL/GenBank/DDBJ whole genome shotgun (WGS) entry which is preliminary data.</text>
</comment>
<dbReference type="RefSeq" id="WP_185765921.1">
    <property type="nucleotide sequence ID" value="NZ_RIBP01000004.1"/>
</dbReference>
<sequence length="226" mass="25909">MLDYIWIDDKTPILKQLPSKFKSAAILLHPFIQMPSGWEGMTKQNTCQHVHPSNEEVYTIAKPLSWGEIMSYSGLESYKAVALALLTTICALRKEYKREDLSFKLNSNLKSDIFYPTDDSTSVFLLASLQKVLSSKGANKLYYFDPILDNNGEFNLNETTSLDISNLLYKEIIVTDENRDFAFMSLYESFATLLFAKDKNIEHIVQSMNCEAIVCDETTFINWYSK</sequence>
<evidence type="ECO:0000313" key="1">
    <source>
        <dbReference type="EMBL" id="TRZ37609.1"/>
    </source>
</evidence>
<dbReference type="Pfam" id="PF10924">
    <property type="entry name" value="DUF2711"/>
    <property type="match status" value="1"/>
</dbReference>
<name>A0A553SKV5_NIACI</name>
<reference evidence="2" key="1">
    <citation type="submission" date="2018-10" db="EMBL/GenBank/DDBJ databases">
        <title>FDA dAtabase for Regulatory Grade micrObial Sequences (FDA-ARGOS): Supporting development and validation of Infectious Disease Dx tests.</title>
        <authorList>
            <person name="Minogue T."/>
            <person name="Wolcott M."/>
            <person name="Wasieloski L."/>
            <person name="Aguilar W."/>
            <person name="Moore D."/>
            <person name="Tallon L."/>
            <person name="Sadzewicz L."/>
            <person name="Sengamalay N."/>
            <person name="Ott S."/>
            <person name="Godinez A."/>
            <person name="Nagaraj S."/>
            <person name="Vavikolanu K."/>
            <person name="Vyas G."/>
            <person name="Nadendla S."/>
            <person name="George J."/>
            <person name="Sichtig H."/>
        </authorList>
    </citation>
    <scope>NUCLEOTIDE SEQUENCE [LARGE SCALE GENOMIC DNA]</scope>
    <source>
        <strain evidence="2">FDAARGOS_343</strain>
    </source>
</reference>
<dbReference type="AlphaFoldDB" id="A0A553SKV5"/>
<evidence type="ECO:0000313" key="2">
    <source>
        <dbReference type="Proteomes" id="UP000319837"/>
    </source>
</evidence>
<dbReference type="EMBL" id="RIBP01000004">
    <property type="protein sequence ID" value="TRZ37609.1"/>
    <property type="molecule type" value="Genomic_DNA"/>
</dbReference>
<organism evidence="1 2">
    <name type="scientific">Niallia circulans</name>
    <name type="common">Bacillus circulans</name>
    <dbReference type="NCBI Taxonomy" id="1397"/>
    <lineage>
        <taxon>Bacteria</taxon>
        <taxon>Bacillati</taxon>
        <taxon>Bacillota</taxon>
        <taxon>Bacilli</taxon>
        <taxon>Bacillales</taxon>
        <taxon>Bacillaceae</taxon>
        <taxon>Niallia</taxon>
    </lineage>
</organism>
<accession>A0A553SKV5</accession>